<evidence type="ECO:0000313" key="3">
    <source>
        <dbReference type="Proteomes" id="UP001430455"/>
    </source>
</evidence>
<feature type="transmembrane region" description="Helical" evidence="1">
    <location>
        <begin position="162"/>
        <end position="181"/>
    </location>
</feature>
<comment type="caution">
    <text evidence="2">The sequence shown here is derived from an EMBL/GenBank/DDBJ whole genome shotgun (WGS) entry which is preliminary data.</text>
</comment>
<dbReference type="Proteomes" id="UP001430455">
    <property type="component" value="Unassembled WGS sequence"/>
</dbReference>
<proteinExistence type="predicted"/>
<dbReference type="EMBL" id="RKLT01000012">
    <property type="protein sequence ID" value="MBX0296981.1"/>
    <property type="molecule type" value="Genomic_DNA"/>
</dbReference>
<dbReference type="AlphaFoldDB" id="A0AAW4PHI3"/>
<evidence type="ECO:0008006" key="4">
    <source>
        <dbReference type="Google" id="ProtNLM"/>
    </source>
</evidence>
<dbReference type="RefSeq" id="WP_220581572.1">
    <property type="nucleotide sequence ID" value="NZ_RKLT01000012.1"/>
</dbReference>
<accession>A0AAW4PHI3</accession>
<reference evidence="2 3" key="1">
    <citation type="submission" date="2021-06" db="EMBL/GenBank/DDBJ databases">
        <title>Halomicroarcula sp. a new haloarchaeum isolated from saline soil.</title>
        <authorList>
            <person name="Duran-Viseras A."/>
            <person name="Sanchez-Porro C."/>
            <person name="Ventosa A."/>
        </authorList>
    </citation>
    <scope>NUCLEOTIDE SEQUENCE [LARGE SCALE GENOMIC DNA]</scope>
    <source>
        <strain evidence="2 3">F27</strain>
    </source>
</reference>
<evidence type="ECO:0000313" key="2">
    <source>
        <dbReference type="EMBL" id="MBX0296981.1"/>
    </source>
</evidence>
<evidence type="ECO:0000256" key="1">
    <source>
        <dbReference type="SAM" id="Phobius"/>
    </source>
</evidence>
<name>A0AAW4PHI3_9EURY</name>
<gene>
    <name evidence="2" type="ORF">EGH23_19050</name>
</gene>
<keyword evidence="3" id="KW-1185">Reference proteome</keyword>
<feature type="transmembrane region" description="Helical" evidence="1">
    <location>
        <begin position="97"/>
        <end position="120"/>
    </location>
</feature>
<sequence length="248" mass="27211">MRRTDTQTDEDDDNDEFDLAEFIDSKSSLFTVLGVFVAVAAYLSRAEPGAVTDAEMMLKTGYTASLGLALLMFFLIYRSMRNEFGTWTDLHHAHLQLDNWALTVFTTFTGLLLLSVTYMITLNDPVVFLLIITSAAVFGLIAFTNAVYAVGRRVPRTPLWRIPTMFVVCSAALAASLYVRTRYLAGIEITTIQELTFADPVPIVLMLMVVFVATIQSLAAVGLIATILGVPVVAIDKIRGVSPYDHAG</sequence>
<keyword evidence="1" id="KW-0472">Membrane</keyword>
<organism evidence="2 3">
    <name type="scientific">Haloarcula nitratireducens</name>
    <dbReference type="NCBI Taxonomy" id="2487749"/>
    <lineage>
        <taxon>Archaea</taxon>
        <taxon>Methanobacteriati</taxon>
        <taxon>Methanobacteriota</taxon>
        <taxon>Stenosarchaea group</taxon>
        <taxon>Halobacteria</taxon>
        <taxon>Halobacteriales</taxon>
        <taxon>Haloarculaceae</taxon>
        <taxon>Haloarcula</taxon>
    </lineage>
</organism>
<feature type="transmembrane region" description="Helical" evidence="1">
    <location>
        <begin position="126"/>
        <end position="150"/>
    </location>
</feature>
<feature type="transmembrane region" description="Helical" evidence="1">
    <location>
        <begin position="27"/>
        <end position="44"/>
    </location>
</feature>
<protein>
    <recommendedName>
        <fullName evidence="4">Integral membrane protein</fullName>
    </recommendedName>
</protein>
<keyword evidence="1" id="KW-0812">Transmembrane</keyword>
<feature type="transmembrane region" description="Helical" evidence="1">
    <location>
        <begin position="56"/>
        <end position="77"/>
    </location>
</feature>
<feature type="transmembrane region" description="Helical" evidence="1">
    <location>
        <begin position="201"/>
        <end position="234"/>
    </location>
</feature>
<keyword evidence="1" id="KW-1133">Transmembrane helix</keyword>